<dbReference type="EMBL" id="GDJX01013653">
    <property type="protein sequence ID" value="JAT54283.1"/>
    <property type="molecule type" value="Transcribed_RNA"/>
</dbReference>
<organism evidence="5">
    <name type="scientific">Anthurium amnicola</name>
    <dbReference type="NCBI Taxonomy" id="1678845"/>
    <lineage>
        <taxon>Eukaryota</taxon>
        <taxon>Viridiplantae</taxon>
        <taxon>Streptophyta</taxon>
        <taxon>Embryophyta</taxon>
        <taxon>Tracheophyta</taxon>
        <taxon>Spermatophyta</taxon>
        <taxon>Magnoliopsida</taxon>
        <taxon>Liliopsida</taxon>
        <taxon>Araceae</taxon>
        <taxon>Pothoideae</taxon>
        <taxon>Potheae</taxon>
        <taxon>Anthurium</taxon>
    </lineage>
</organism>
<feature type="region of interest" description="Disordered" evidence="4">
    <location>
        <begin position="383"/>
        <end position="409"/>
    </location>
</feature>
<evidence type="ECO:0000313" key="5">
    <source>
        <dbReference type="EMBL" id="JAT54283.1"/>
    </source>
</evidence>
<comment type="similarity">
    <text evidence="2">Belongs to the CENP-C/MIF2 family.</text>
</comment>
<evidence type="ECO:0000256" key="2">
    <source>
        <dbReference type="ARBA" id="ARBA00010291"/>
    </source>
</evidence>
<dbReference type="GO" id="GO:0051315">
    <property type="term" value="P:attachment of mitotic spindle microtubules to kinetochore"/>
    <property type="evidence" value="ECO:0007669"/>
    <property type="project" value="TreeGrafter"/>
</dbReference>
<feature type="compositionally biased region" description="Basic residues" evidence="4">
    <location>
        <begin position="724"/>
        <end position="745"/>
    </location>
</feature>
<dbReference type="InterPro" id="IPR028386">
    <property type="entry name" value="CENP-C/Mif2/cnp3"/>
</dbReference>
<dbReference type="AlphaFoldDB" id="A0A1D1YI10"/>
<gene>
    <name evidence="5" type="primary">Cenpc1_1</name>
    <name evidence="5" type="ORF">g.59732</name>
</gene>
<feature type="non-terminal residue" evidence="5">
    <location>
        <position position="1"/>
    </location>
</feature>
<proteinExistence type="inferred from homology"/>
<evidence type="ECO:0000256" key="1">
    <source>
        <dbReference type="ARBA" id="ARBA00004123"/>
    </source>
</evidence>
<dbReference type="GO" id="GO:0051382">
    <property type="term" value="P:kinetochore assembly"/>
    <property type="evidence" value="ECO:0007669"/>
    <property type="project" value="InterPro"/>
</dbReference>
<protein>
    <submittedName>
        <fullName evidence="5">Centromere protein C 1</fullName>
    </submittedName>
</protein>
<dbReference type="GO" id="GO:0000776">
    <property type="term" value="C:kinetochore"/>
    <property type="evidence" value="ECO:0007669"/>
    <property type="project" value="InterPro"/>
</dbReference>
<sequence>PIELNRRSLIGAFPPKKLVCGFASRQEPPREMVGGGEPACVDRPVLWLLPRTLFSKQHAAEASAESEEGELDAIQGFFQSAALSGSSDFIEEAKTISNSLEGPFKQYSEDGDAATIPKNKDQQQGRRPALRRKRAHFSFNPDVSGSLSNVDLKSSVDHIEDPDELFLAFEKTERAKKELMKQRGEVASDCSLNPQWAAAGKRRPGILGRKASYKHQLPEHPDGADALVPSQGESQTFSPSKTRNGANFNKMSQPMSQPGASPEIEMNGTDIFDTSDKEGFVAGKEKGVDNLLDTLLHCFEDVNEGEEIDFLQERLQIMATNVDMICFPPLDGVQIKDVTATESKVVTAKLDGSQKLHVSPTVACSPLAAISVLRRRMSQIDPLKDPFLMPSPETSTRENSLPDEGINKGATSSPLDAISLLRSHISQIYPLKDPISTPSSSEKSTPENLLPHEGSSMGALSLSVYTDHPNMGVSEVTNALGPDHPSKASRSRLDCEGNLQSTALEAGMTIPAKIALADMVDFCCEMDGIADHCAGQANAFDPTNVVGSTSFKTIAEDNARDDDGVHGALIAKQVDCVVGGLASGTLNCGNIGKSAGLSDSRGPRDRSLDNLINTASSEIDGIVDGQLNNVQEAPASGGKDQSGIIAAKDIPVGGWSGNSNILLEQDNEVNDVQEAPASGVEGVQIPMGGISGDSSALPEQNNEESQAVFTASANRPVEPEAPRKGRKKHMSARRQNKHTSARRHSLAGAGMAWKSGVKRSTRIKMKPLEYWRGERLLYARIHDTLSTVIGVKYSSPVRTGEKQALKVKSYVSEQYADLVQKVALY</sequence>
<evidence type="ECO:0000256" key="4">
    <source>
        <dbReference type="SAM" id="MobiDB-lite"/>
    </source>
</evidence>
<name>A0A1D1YI10_9ARAE</name>
<feature type="region of interest" description="Disordered" evidence="4">
    <location>
        <begin position="230"/>
        <end position="261"/>
    </location>
</feature>
<feature type="compositionally biased region" description="Low complexity" evidence="4">
    <location>
        <begin position="436"/>
        <end position="447"/>
    </location>
</feature>
<feature type="region of interest" description="Disordered" evidence="4">
    <location>
        <begin position="431"/>
        <end position="453"/>
    </location>
</feature>
<feature type="region of interest" description="Disordered" evidence="4">
    <location>
        <begin position="692"/>
        <end position="752"/>
    </location>
</feature>
<evidence type="ECO:0000256" key="3">
    <source>
        <dbReference type="ARBA" id="ARBA00023242"/>
    </source>
</evidence>
<keyword evidence="3" id="KW-0539">Nucleus</keyword>
<dbReference type="GO" id="GO:0019237">
    <property type="term" value="F:centromeric DNA binding"/>
    <property type="evidence" value="ECO:0007669"/>
    <property type="project" value="InterPro"/>
</dbReference>
<feature type="compositionally biased region" description="Polar residues" evidence="4">
    <location>
        <begin position="692"/>
        <end position="713"/>
    </location>
</feature>
<accession>A0A1D1YI10</accession>
<comment type="subcellular location">
    <subcellularLocation>
        <location evidence="1">Nucleus</location>
    </subcellularLocation>
</comment>
<reference evidence="5" key="1">
    <citation type="submission" date="2015-07" db="EMBL/GenBank/DDBJ databases">
        <title>Transcriptome Assembly of Anthurium amnicola.</title>
        <authorList>
            <person name="Suzuki J."/>
        </authorList>
    </citation>
    <scope>NUCLEOTIDE SEQUENCE</scope>
</reference>
<feature type="region of interest" description="Disordered" evidence="4">
    <location>
        <begin position="101"/>
        <end position="128"/>
    </location>
</feature>
<feature type="compositionally biased region" description="Polar residues" evidence="4">
    <location>
        <begin position="231"/>
        <end position="259"/>
    </location>
</feature>
<dbReference type="PANTHER" id="PTHR16684">
    <property type="entry name" value="CENTROMERE PROTEIN C"/>
    <property type="match status" value="1"/>
</dbReference>
<dbReference type="GO" id="GO:0051455">
    <property type="term" value="P:spindle attachment to meiosis I kinetochore"/>
    <property type="evidence" value="ECO:0007669"/>
    <property type="project" value="TreeGrafter"/>
</dbReference>
<dbReference type="GO" id="GO:0005634">
    <property type="term" value="C:nucleus"/>
    <property type="evidence" value="ECO:0007669"/>
    <property type="project" value="UniProtKB-SubCell"/>
</dbReference>
<dbReference type="PANTHER" id="PTHR16684:SF11">
    <property type="entry name" value="CENTROMERE PROTEIN C"/>
    <property type="match status" value="1"/>
</dbReference>